<sequence>MSEFHPLLENAFELHVHSSPSLFPRKQTDWELIEDVKAAKMAGVVIKSHESMTVERAQLIREKEPNLHVYGGVACNYFTGGLSPYVVDTAIRLGAKIVWMPTFSSEKHQCCFGKKKTRFFNSNRPFNHPEKGLEIWDENKKLLPEVHEILDLIADANIILATGHLSPEEVLVLVDAAKEHKVEKVLIQHTDLGIARIPFDLEQQLVKKGCILEKCYLACSEDFSDLTKEEMAESIKKLGADSCVMVTDYGQSHNIPPIKALSNFVEEMLSLGITESEIERMIQKNPKQLLGL</sequence>
<proteinExistence type="predicted"/>
<evidence type="ECO:0008006" key="3">
    <source>
        <dbReference type="Google" id="ProtNLM"/>
    </source>
</evidence>
<evidence type="ECO:0000313" key="1">
    <source>
        <dbReference type="EMBL" id="NSL53308.1"/>
    </source>
</evidence>
<dbReference type="EMBL" id="JABTTE010000037">
    <property type="protein sequence ID" value="NSL53308.1"/>
    <property type="molecule type" value="Genomic_DNA"/>
</dbReference>
<dbReference type="Pfam" id="PF19799">
    <property type="entry name" value="DUF6282"/>
    <property type="match status" value="1"/>
</dbReference>
<dbReference type="InterPro" id="IPR046249">
    <property type="entry name" value="DUF6282"/>
</dbReference>
<dbReference type="AlphaFoldDB" id="A0A8J8GK88"/>
<keyword evidence="2" id="KW-1185">Reference proteome</keyword>
<comment type="caution">
    <text evidence="1">The sequence shown here is derived from an EMBL/GenBank/DDBJ whole genome shotgun (WGS) entry which is preliminary data.</text>
</comment>
<reference evidence="1" key="1">
    <citation type="submission" date="2020-06" db="EMBL/GenBank/DDBJ databases">
        <title>A novel thermopfilic bacterium from Erzurum, Turkey.</title>
        <authorList>
            <person name="Adiguzel A."/>
            <person name="Ay H."/>
            <person name="Baltaci M.O."/>
        </authorList>
    </citation>
    <scope>NUCLEOTIDE SEQUENCE</scope>
    <source>
        <strain evidence="1">P2</strain>
    </source>
</reference>
<protein>
    <recommendedName>
        <fullName evidence="3">Cytosolic protein</fullName>
    </recommendedName>
</protein>
<dbReference type="InterPro" id="IPR032466">
    <property type="entry name" value="Metal_Hydrolase"/>
</dbReference>
<dbReference type="PIRSF" id="PIRSF021898">
    <property type="entry name" value="UCP021898"/>
    <property type="match status" value="1"/>
</dbReference>
<dbReference type="Proteomes" id="UP000625804">
    <property type="component" value="Unassembled WGS sequence"/>
</dbReference>
<organism evidence="1 2">
    <name type="scientific">Calidifontibacillus erzurumensis</name>
    <dbReference type="NCBI Taxonomy" id="2741433"/>
    <lineage>
        <taxon>Bacteria</taxon>
        <taxon>Bacillati</taxon>
        <taxon>Bacillota</taxon>
        <taxon>Bacilli</taxon>
        <taxon>Bacillales</taxon>
        <taxon>Bacillaceae</taxon>
        <taxon>Calidifontibacillus/Schinkia group</taxon>
        <taxon>Calidifontibacillus</taxon>
    </lineage>
</organism>
<accession>A0A8J8GK88</accession>
<dbReference type="Gene3D" id="3.20.20.140">
    <property type="entry name" value="Metal-dependent hydrolases"/>
    <property type="match status" value="1"/>
</dbReference>
<gene>
    <name evidence="1" type="ORF">HR057_16325</name>
</gene>
<dbReference type="SUPFAM" id="SSF51556">
    <property type="entry name" value="Metallo-dependent hydrolases"/>
    <property type="match status" value="1"/>
</dbReference>
<name>A0A8J8GK88_9BACI</name>
<evidence type="ECO:0000313" key="2">
    <source>
        <dbReference type="Proteomes" id="UP000625804"/>
    </source>
</evidence>
<dbReference type="InterPro" id="IPR016797">
    <property type="entry name" value="UCP021898"/>
</dbReference>
<dbReference type="RefSeq" id="WP_173732508.1">
    <property type="nucleotide sequence ID" value="NZ_JABTTE010000037.1"/>
</dbReference>